<dbReference type="Proteomes" id="UP000218731">
    <property type="component" value="Chromosome 1"/>
</dbReference>
<dbReference type="GO" id="GO:0005886">
    <property type="term" value="C:plasma membrane"/>
    <property type="evidence" value="ECO:0007669"/>
    <property type="project" value="UniProtKB-SubCell"/>
</dbReference>
<keyword evidence="6 7" id="KW-0472">Membrane</keyword>
<proteinExistence type="predicted"/>
<gene>
    <name evidence="8" type="ORF">KF715C_ch46440</name>
</gene>
<name>A0A1L7NIE9_PSEPU</name>
<dbReference type="GO" id="GO:0022857">
    <property type="term" value="F:transmembrane transporter activity"/>
    <property type="evidence" value="ECO:0007669"/>
    <property type="project" value="InterPro"/>
</dbReference>
<dbReference type="PANTHER" id="PTHR30509">
    <property type="entry name" value="P-HYDROXYBENZOIC ACID EFFLUX PUMP SUBUNIT-RELATED"/>
    <property type="match status" value="1"/>
</dbReference>
<feature type="transmembrane region" description="Helical" evidence="7">
    <location>
        <begin position="396"/>
        <end position="412"/>
    </location>
</feature>
<feature type="transmembrane region" description="Helical" evidence="7">
    <location>
        <begin position="424"/>
        <end position="443"/>
    </location>
</feature>
<reference evidence="8 9" key="1">
    <citation type="submission" date="2015-11" db="EMBL/GenBank/DDBJ databases">
        <title>Complete genome sequencing of a biphenyl-degrading bacterium, Pseudomonas putida KF715 (=NBRC110667).</title>
        <authorList>
            <person name="Suenaga H."/>
            <person name="Fujihara N."/>
            <person name="Watanabe T."/>
            <person name="Hirose J."/>
            <person name="Kimura N."/>
            <person name="Yamazoe A."/>
            <person name="Hosoyama A."/>
            <person name="Shimodaira J."/>
            <person name="Furukawa K."/>
        </authorList>
    </citation>
    <scope>NUCLEOTIDE SEQUENCE [LARGE SCALE GENOMIC DNA]</scope>
    <source>
        <strain evidence="8 9">KF715</strain>
    </source>
</reference>
<keyword evidence="5 7" id="KW-1133">Transmembrane helix</keyword>
<feature type="transmembrane region" description="Helical" evidence="7">
    <location>
        <begin position="164"/>
        <end position="186"/>
    </location>
</feature>
<evidence type="ECO:0000313" key="8">
    <source>
        <dbReference type="EMBL" id="BAW25217.1"/>
    </source>
</evidence>
<evidence type="ECO:0000256" key="4">
    <source>
        <dbReference type="ARBA" id="ARBA00022692"/>
    </source>
</evidence>
<feature type="transmembrane region" description="Helical" evidence="7">
    <location>
        <begin position="89"/>
        <end position="122"/>
    </location>
</feature>
<keyword evidence="3" id="KW-1003">Cell membrane</keyword>
<evidence type="ECO:0000256" key="7">
    <source>
        <dbReference type="SAM" id="Phobius"/>
    </source>
</evidence>
<feature type="transmembrane region" description="Helical" evidence="7">
    <location>
        <begin position="449"/>
        <end position="467"/>
    </location>
</feature>
<organism evidence="8 9">
    <name type="scientific">Pseudomonas putida</name>
    <name type="common">Arthrobacter siderocapsulatus</name>
    <dbReference type="NCBI Taxonomy" id="303"/>
    <lineage>
        <taxon>Bacteria</taxon>
        <taxon>Pseudomonadati</taxon>
        <taxon>Pseudomonadota</taxon>
        <taxon>Gammaproteobacteria</taxon>
        <taxon>Pseudomonadales</taxon>
        <taxon>Pseudomonadaceae</taxon>
        <taxon>Pseudomonas</taxon>
    </lineage>
</organism>
<comment type="subcellular location">
    <subcellularLocation>
        <location evidence="1">Cell membrane</location>
        <topology evidence="1">Multi-pass membrane protein</topology>
    </subcellularLocation>
</comment>
<accession>A0A1L7NIE9</accession>
<feature type="transmembrane region" description="Helical" evidence="7">
    <location>
        <begin position="504"/>
        <end position="522"/>
    </location>
</feature>
<evidence type="ECO:0000256" key="6">
    <source>
        <dbReference type="ARBA" id="ARBA00023136"/>
    </source>
</evidence>
<feature type="transmembrane region" description="Helical" evidence="7">
    <location>
        <begin position="479"/>
        <end position="498"/>
    </location>
</feature>
<feature type="transmembrane region" description="Helical" evidence="7">
    <location>
        <begin position="370"/>
        <end position="390"/>
    </location>
</feature>
<protein>
    <submittedName>
        <fullName evidence="8">Fusaric acid resistance protein</fullName>
    </submittedName>
</protein>
<dbReference type="InterPro" id="IPR006726">
    <property type="entry name" value="PHBA_efflux_AaeB/fusaric-R"/>
</dbReference>
<evidence type="ECO:0000256" key="3">
    <source>
        <dbReference type="ARBA" id="ARBA00022475"/>
    </source>
</evidence>
<evidence type="ECO:0000256" key="2">
    <source>
        <dbReference type="ARBA" id="ARBA00022448"/>
    </source>
</evidence>
<dbReference type="EMBL" id="AP015029">
    <property type="protein sequence ID" value="BAW25217.1"/>
    <property type="molecule type" value="Genomic_DNA"/>
</dbReference>
<dbReference type="Pfam" id="PF04632">
    <property type="entry name" value="FUSC"/>
    <property type="match status" value="1"/>
</dbReference>
<evidence type="ECO:0000256" key="1">
    <source>
        <dbReference type="ARBA" id="ARBA00004651"/>
    </source>
</evidence>
<feature type="transmembrane region" description="Helical" evidence="7">
    <location>
        <begin position="134"/>
        <end position="152"/>
    </location>
</feature>
<keyword evidence="4 7" id="KW-0812">Transmembrane</keyword>
<keyword evidence="2" id="KW-0813">Transport</keyword>
<sequence>MSFILLTIVYLFSTTIPRKVRLVPITFQALFAPSSLALKFAVKTLLGGGLALWLAMRWGLEQPSWALMTAFIVAQPLSGMVVQKGLARLAGTLVGTVMSVVFIGLFAQTPGLFLFTLALWLALCTAASTQLRSAWAYAFVLAGYTAAIIALPAIDHPLQVFDQAVARCTEICLGIFCATASSALLWPMRVEQQLAGQARQAWQNGLQAASAMLGGADEARKGLLESLGRIVAIDSQREHAWFEGNRGRQRARAIRGLSQKLMVLLRISRSVRRQWQHLDEREAAHLAHWLDEVRALLLEPDRPSLLLLRQRIWDAAHDDQISSAEHFCLARMALLLDYAMAASQALEDVEAGRAPKDVSQGLAVHRDWSLALLFGSRSALAFLVMSGFWLATAWPSAPGGLVLTCVVCSLFASRENGAQIGLSFLRGIFLAIPAAFLVGQILLPQWSSFAMLCLGMGVPLFLGALGMAHPRTGATATSYCLHFIVLVSPLNVMQFGVATMLNSALAMLVGVSAAVMAFRLLVFRHPAWLGRRLRAATQSDLVRLTRRDLRGADSWFGGRMADRLMQLARQAGELPESERKRWDDGLHGLDIGDELVHLRMCLAVAQAPLGRAEREYLQQVEAVLAKGPGAGRGHRLDAASEQFIAALRRLPASDPLRLAEGAVLQLQKSWGKWCRWQEDAYGVA</sequence>
<evidence type="ECO:0000256" key="5">
    <source>
        <dbReference type="ARBA" id="ARBA00022989"/>
    </source>
</evidence>
<dbReference type="PANTHER" id="PTHR30509:SF9">
    <property type="entry name" value="MULTIDRUG RESISTANCE PROTEIN MDTO"/>
    <property type="match status" value="1"/>
</dbReference>
<evidence type="ECO:0000313" key="9">
    <source>
        <dbReference type="Proteomes" id="UP000218731"/>
    </source>
</evidence>
<dbReference type="AlphaFoldDB" id="A0A1L7NIE9"/>